<dbReference type="HAMAP" id="MF_00913">
    <property type="entry name" value="PGT_FtsW_proteobact"/>
    <property type="match status" value="1"/>
</dbReference>
<feature type="transmembrane region" description="Helical" evidence="16">
    <location>
        <begin position="178"/>
        <end position="195"/>
    </location>
</feature>
<dbReference type="AlphaFoldDB" id="A0AAE5GS31"/>
<evidence type="ECO:0000256" key="9">
    <source>
        <dbReference type="ARBA" id="ARBA00022984"/>
    </source>
</evidence>
<comment type="pathway">
    <text evidence="2 16">Cell wall biogenesis; peptidoglycan biosynthesis.</text>
</comment>
<comment type="subcellular location">
    <subcellularLocation>
        <location evidence="16">Cell inner membrane</location>
        <topology evidence="16">Multi-pass membrane protein</topology>
    </subcellularLocation>
    <subcellularLocation>
        <location evidence="1">Cell membrane</location>
        <topology evidence="1">Multi-pass membrane protein</topology>
    </subcellularLocation>
    <text evidence="16">Localizes to the division septum.</text>
</comment>
<feature type="transmembrane region" description="Helical" evidence="16">
    <location>
        <begin position="320"/>
        <end position="344"/>
    </location>
</feature>
<dbReference type="EMBL" id="VTXO01000005">
    <property type="protein sequence ID" value="NOI81862.1"/>
    <property type="molecule type" value="Genomic_DNA"/>
</dbReference>
<keyword evidence="16" id="KW-0997">Cell inner membrane</keyword>
<evidence type="ECO:0000256" key="8">
    <source>
        <dbReference type="ARBA" id="ARBA00022960"/>
    </source>
</evidence>
<evidence type="ECO:0000313" key="17">
    <source>
        <dbReference type="EMBL" id="NOI81862.1"/>
    </source>
</evidence>
<feature type="transmembrane region" description="Helical" evidence="16">
    <location>
        <begin position="154"/>
        <end position="172"/>
    </location>
</feature>
<dbReference type="GO" id="GO:0009252">
    <property type="term" value="P:peptidoglycan biosynthetic process"/>
    <property type="evidence" value="ECO:0007669"/>
    <property type="project" value="UniProtKB-UniRule"/>
</dbReference>
<feature type="transmembrane region" description="Helical" evidence="16">
    <location>
        <begin position="202"/>
        <end position="219"/>
    </location>
</feature>
<feature type="transmembrane region" description="Helical" evidence="16">
    <location>
        <begin position="287"/>
        <end position="308"/>
    </location>
</feature>
<dbReference type="Proteomes" id="UP000572722">
    <property type="component" value="Unassembled WGS sequence"/>
</dbReference>
<dbReference type="InterPro" id="IPR013437">
    <property type="entry name" value="FtsW"/>
</dbReference>
<feature type="transmembrane region" description="Helical" evidence="16">
    <location>
        <begin position="61"/>
        <end position="79"/>
    </location>
</feature>
<dbReference type="EC" id="2.4.99.28" evidence="16"/>
<comment type="function">
    <text evidence="16">Peptidoglycan polymerase that is essential for cell division.</text>
</comment>
<feature type="transmembrane region" description="Helical" evidence="16">
    <location>
        <begin position="91"/>
        <end position="111"/>
    </location>
</feature>
<keyword evidence="3 16" id="KW-1003">Cell membrane</keyword>
<dbReference type="InterPro" id="IPR018365">
    <property type="entry name" value="Cell_cycle_FtsW-rel_CS"/>
</dbReference>
<gene>
    <name evidence="16 17" type="primary">ftsW</name>
    <name evidence="17" type="ORF">F0237_14420</name>
</gene>
<keyword evidence="4 16" id="KW-0132">Cell division</keyword>
<organism evidence="17 18">
    <name type="scientific">Vibrio tubiashii</name>
    <dbReference type="NCBI Taxonomy" id="29498"/>
    <lineage>
        <taxon>Bacteria</taxon>
        <taxon>Pseudomonadati</taxon>
        <taxon>Pseudomonadota</taxon>
        <taxon>Gammaproteobacteria</taxon>
        <taxon>Vibrionales</taxon>
        <taxon>Vibrionaceae</taxon>
        <taxon>Vibrio</taxon>
        <taxon>Vibrio oreintalis group</taxon>
    </lineage>
</organism>
<dbReference type="NCBIfam" id="TIGR02614">
    <property type="entry name" value="ftsW"/>
    <property type="match status" value="1"/>
</dbReference>
<keyword evidence="5 16" id="KW-0328">Glycosyltransferase</keyword>
<evidence type="ECO:0000256" key="12">
    <source>
        <dbReference type="ARBA" id="ARBA00023306"/>
    </source>
</evidence>
<feature type="transmembrane region" description="Helical" evidence="16">
    <location>
        <begin position="27"/>
        <end position="49"/>
    </location>
</feature>
<keyword evidence="6 16" id="KW-0808">Transferase</keyword>
<comment type="caution">
    <text evidence="17">The sequence shown here is derived from an EMBL/GenBank/DDBJ whole genome shotgun (WGS) entry which is preliminary data.</text>
</comment>
<evidence type="ECO:0000256" key="7">
    <source>
        <dbReference type="ARBA" id="ARBA00022692"/>
    </source>
</evidence>
<evidence type="ECO:0000256" key="5">
    <source>
        <dbReference type="ARBA" id="ARBA00022676"/>
    </source>
</evidence>
<protein>
    <recommendedName>
        <fullName evidence="16">Probable peptidoglycan glycosyltransferase FtsW</fullName>
        <shortName evidence="16">PGT</shortName>
        <ecNumber evidence="16">2.4.99.28</ecNumber>
    </recommendedName>
    <alternativeName>
        <fullName evidence="16">Cell division protein FtsW</fullName>
    </alternativeName>
    <alternativeName>
        <fullName evidence="16">Cell wall polymerase</fullName>
    </alternativeName>
    <alternativeName>
        <fullName evidence="16">Peptidoglycan polymerase</fullName>
        <shortName evidence="16">PG polymerase</shortName>
    </alternativeName>
</protein>
<keyword evidence="8 16" id="KW-0133">Cell shape</keyword>
<evidence type="ECO:0000256" key="2">
    <source>
        <dbReference type="ARBA" id="ARBA00004752"/>
    </source>
</evidence>
<evidence type="ECO:0000256" key="15">
    <source>
        <dbReference type="ARBA" id="ARBA00049902"/>
    </source>
</evidence>
<reference evidence="17 18" key="1">
    <citation type="submission" date="2019-08" db="EMBL/GenBank/DDBJ databases">
        <title>Draft genome sequencing and comparative genomics of hatchery-associated Vibrios.</title>
        <authorList>
            <person name="Kehlet-Delgado H."/>
            <person name="Mueller R.S."/>
        </authorList>
    </citation>
    <scope>NUCLEOTIDE SEQUENCE [LARGE SCALE GENOMIC DNA]</scope>
    <source>
        <strain evidence="17 18">01-65-5-1</strain>
    </source>
</reference>
<keyword evidence="9 16" id="KW-0573">Peptidoglycan synthesis</keyword>
<comment type="catalytic activity">
    <reaction evidence="15 16">
        <text>[GlcNAc-(1-&gt;4)-Mur2Ac(oyl-L-Ala-gamma-D-Glu-L-Lys-D-Ala-D-Ala)](n)-di-trans,octa-cis-undecaprenyl diphosphate + beta-D-GlcNAc-(1-&gt;4)-Mur2Ac(oyl-L-Ala-gamma-D-Glu-L-Lys-D-Ala-D-Ala)-di-trans,octa-cis-undecaprenyl diphosphate = [GlcNAc-(1-&gt;4)-Mur2Ac(oyl-L-Ala-gamma-D-Glu-L-Lys-D-Ala-D-Ala)](n+1)-di-trans,octa-cis-undecaprenyl diphosphate + di-trans,octa-cis-undecaprenyl diphosphate + H(+)</text>
        <dbReference type="Rhea" id="RHEA:23708"/>
        <dbReference type="Rhea" id="RHEA-COMP:9602"/>
        <dbReference type="Rhea" id="RHEA-COMP:9603"/>
        <dbReference type="ChEBI" id="CHEBI:15378"/>
        <dbReference type="ChEBI" id="CHEBI:58405"/>
        <dbReference type="ChEBI" id="CHEBI:60033"/>
        <dbReference type="ChEBI" id="CHEBI:78435"/>
        <dbReference type="EC" id="2.4.99.28"/>
    </reaction>
</comment>
<dbReference type="InterPro" id="IPR001182">
    <property type="entry name" value="FtsW/RodA"/>
</dbReference>
<evidence type="ECO:0000256" key="1">
    <source>
        <dbReference type="ARBA" id="ARBA00004651"/>
    </source>
</evidence>
<dbReference type="NCBIfam" id="NF008042">
    <property type="entry name" value="PRK10774.1"/>
    <property type="match status" value="1"/>
</dbReference>
<dbReference type="GO" id="GO:0043093">
    <property type="term" value="P:FtsZ-dependent cytokinesis"/>
    <property type="evidence" value="ECO:0007669"/>
    <property type="project" value="UniProtKB-UniRule"/>
</dbReference>
<evidence type="ECO:0000256" key="16">
    <source>
        <dbReference type="HAMAP-Rule" id="MF_00913"/>
    </source>
</evidence>
<dbReference type="RefSeq" id="WP_171323057.1">
    <property type="nucleotide sequence ID" value="NZ_VTXO01000005.1"/>
</dbReference>
<dbReference type="GO" id="GO:0008955">
    <property type="term" value="F:peptidoglycan glycosyltransferase activity"/>
    <property type="evidence" value="ECO:0007669"/>
    <property type="project" value="UniProtKB-UniRule"/>
</dbReference>
<keyword evidence="12 16" id="KW-0131">Cell cycle</keyword>
<evidence type="ECO:0000313" key="18">
    <source>
        <dbReference type="Proteomes" id="UP000572722"/>
    </source>
</evidence>
<dbReference type="PANTHER" id="PTHR30474:SF2">
    <property type="entry name" value="PEPTIDOGLYCAN GLYCOSYLTRANSFERASE FTSW-RELATED"/>
    <property type="match status" value="1"/>
</dbReference>
<keyword evidence="7 16" id="KW-0812">Transmembrane</keyword>
<proteinExistence type="inferred from homology"/>
<dbReference type="GO" id="GO:0005886">
    <property type="term" value="C:plasma membrane"/>
    <property type="evidence" value="ECO:0007669"/>
    <property type="project" value="UniProtKB-SubCell"/>
</dbReference>
<keyword evidence="11 16" id="KW-0472">Membrane</keyword>
<dbReference type="PROSITE" id="PS00428">
    <property type="entry name" value="FTSW_RODA_SPOVE"/>
    <property type="match status" value="1"/>
</dbReference>
<evidence type="ECO:0000256" key="13">
    <source>
        <dbReference type="ARBA" id="ARBA00023316"/>
    </source>
</evidence>
<keyword evidence="10 16" id="KW-1133">Transmembrane helix</keyword>
<sequence>MQIQNIFGSIKRWVTSASPEALYDRQLVWISLGLMLTGLVMVTSASFPISSRLTDQPFHFMFRHAIFLVLALSTSAVILQVPTKRWAQYSTWLLLLSIFLLFVVLVAGKSVNGASRWIPLGLFNLQPAEVAKLSLFIFMSGYLVRKNEEVRSSFFGGFIKPIIVFATLASLLLLQPDLGTVVVMLVTLFGMLFIAGAKLTQFLALMVVGLLSVATLIYIEPYRMRRVTSFLDPWEDPFGSGYQLTQSLMAFGRGEWFGQGLGNSIQKLEYLPEAHTDFVFAVLAEELGYVGVVLVLMLIFSLVLKAIFIGRKAFDNNQLFGGYLAFGIGIWFAFQTLVNVGAAAGMVPTKGLTLPLISYGGSSLIIMSVAVSILLRIDYECRLASAETQQNTDNDEKE</sequence>
<feature type="transmembrane region" description="Helical" evidence="16">
    <location>
        <begin position="117"/>
        <end position="142"/>
    </location>
</feature>
<dbReference type="GO" id="GO:0015648">
    <property type="term" value="F:lipid-linked peptidoglycan transporter activity"/>
    <property type="evidence" value="ECO:0007669"/>
    <property type="project" value="TreeGrafter"/>
</dbReference>
<keyword evidence="13 16" id="KW-0961">Cell wall biogenesis/degradation</keyword>
<evidence type="ECO:0000256" key="3">
    <source>
        <dbReference type="ARBA" id="ARBA00022475"/>
    </source>
</evidence>
<dbReference type="Pfam" id="PF01098">
    <property type="entry name" value="FTSW_RODA_SPOVE"/>
    <property type="match status" value="1"/>
</dbReference>
<dbReference type="GO" id="GO:0032153">
    <property type="term" value="C:cell division site"/>
    <property type="evidence" value="ECO:0007669"/>
    <property type="project" value="UniProtKB-UniRule"/>
</dbReference>
<evidence type="ECO:0000256" key="14">
    <source>
        <dbReference type="ARBA" id="ARBA00038053"/>
    </source>
</evidence>
<evidence type="ECO:0000256" key="4">
    <source>
        <dbReference type="ARBA" id="ARBA00022618"/>
    </source>
</evidence>
<evidence type="ECO:0000256" key="6">
    <source>
        <dbReference type="ARBA" id="ARBA00022679"/>
    </source>
</evidence>
<accession>A0AAE5GS31</accession>
<dbReference type="GO" id="GO:0071555">
    <property type="term" value="P:cell wall organization"/>
    <property type="evidence" value="ECO:0007669"/>
    <property type="project" value="UniProtKB-KW"/>
</dbReference>
<dbReference type="GO" id="GO:0008360">
    <property type="term" value="P:regulation of cell shape"/>
    <property type="evidence" value="ECO:0007669"/>
    <property type="project" value="UniProtKB-KW"/>
</dbReference>
<evidence type="ECO:0000256" key="11">
    <source>
        <dbReference type="ARBA" id="ARBA00023136"/>
    </source>
</evidence>
<name>A0AAE5GS31_9VIBR</name>
<evidence type="ECO:0000256" key="10">
    <source>
        <dbReference type="ARBA" id="ARBA00022989"/>
    </source>
</evidence>
<feature type="transmembrane region" description="Helical" evidence="16">
    <location>
        <begin position="356"/>
        <end position="375"/>
    </location>
</feature>
<comment type="similarity">
    <text evidence="14 16">Belongs to the SEDS family. FtsW subfamily.</text>
</comment>
<dbReference type="PANTHER" id="PTHR30474">
    <property type="entry name" value="CELL CYCLE PROTEIN"/>
    <property type="match status" value="1"/>
</dbReference>